<protein>
    <submittedName>
        <fullName evidence="2 4">Uncharacterized protein</fullName>
    </submittedName>
</protein>
<accession>A0A183KQ58</accession>
<keyword evidence="1" id="KW-0732">Signal</keyword>
<dbReference type="WBParaSite" id="SCUD_0001719501-mRNA-1">
    <property type="protein sequence ID" value="SCUD_0001719501-mRNA-1"/>
    <property type="gene ID" value="SCUD_0001719501"/>
</dbReference>
<keyword evidence="3" id="KW-1185">Reference proteome</keyword>
<gene>
    <name evidence="2" type="ORF">SCUD_LOCUS17193</name>
</gene>
<dbReference type="Proteomes" id="UP000279833">
    <property type="component" value="Unassembled WGS sequence"/>
</dbReference>
<dbReference type="AlphaFoldDB" id="A0A183KQ58"/>
<evidence type="ECO:0000256" key="1">
    <source>
        <dbReference type="SAM" id="SignalP"/>
    </source>
</evidence>
<reference evidence="4" key="1">
    <citation type="submission" date="2016-06" db="UniProtKB">
        <authorList>
            <consortium name="WormBaseParasite"/>
        </authorList>
    </citation>
    <scope>IDENTIFICATION</scope>
</reference>
<reference evidence="2 3" key="2">
    <citation type="submission" date="2018-11" db="EMBL/GenBank/DDBJ databases">
        <authorList>
            <consortium name="Pathogen Informatics"/>
        </authorList>
    </citation>
    <scope>NUCLEOTIDE SEQUENCE [LARGE SCALE GENOMIC DNA]</scope>
    <source>
        <strain evidence="2">Dakar</strain>
        <strain evidence="3">Dakar, Senegal</strain>
    </source>
</reference>
<organism evidence="4">
    <name type="scientific">Schistosoma curassoni</name>
    <dbReference type="NCBI Taxonomy" id="6186"/>
    <lineage>
        <taxon>Eukaryota</taxon>
        <taxon>Metazoa</taxon>
        <taxon>Spiralia</taxon>
        <taxon>Lophotrochozoa</taxon>
        <taxon>Platyhelminthes</taxon>
        <taxon>Trematoda</taxon>
        <taxon>Digenea</taxon>
        <taxon>Strigeidida</taxon>
        <taxon>Schistosomatoidea</taxon>
        <taxon>Schistosomatidae</taxon>
        <taxon>Schistosoma</taxon>
    </lineage>
</organism>
<name>A0A183KQ58_9TREM</name>
<sequence length="45" mass="5197">MAWALLLLITEKLLVELLFGNNGNSTILGDCCIFREYWEKYESEG</sequence>
<proteinExistence type="predicted"/>
<evidence type="ECO:0000313" key="4">
    <source>
        <dbReference type="WBParaSite" id="SCUD_0001719501-mRNA-1"/>
    </source>
</evidence>
<dbReference type="EMBL" id="UZAK01039486">
    <property type="protein sequence ID" value="VDP63053.1"/>
    <property type="molecule type" value="Genomic_DNA"/>
</dbReference>
<evidence type="ECO:0000313" key="2">
    <source>
        <dbReference type="EMBL" id="VDP63053.1"/>
    </source>
</evidence>
<evidence type="ECO:0000313" key="3">
    <source>
        <dbReference type="Proteomes" id="UP000279833"/>
    </source>
</evidence>
<feature type="chain" id="PRO_5043140893" evidence="1">
    <location>
        <begin position="21"/>
        <end position="45"/>
    </location>
</feature>
<feature type="signal peptide" evidence="1">
    <location>
        <begin position="1"/>
        <end position="20"/>
    </location>
</feature>